<keyword evidence="5 13" id="KW-0378">Hydrolase</keyword>
<dbReference type="FunFam" id="2.40.30.10:FF:000015">
    <property type="entry name" value="Translation factor GUF1, mitochondrial"/>
    <property type="match status" value="1"/>
</dbReference>
<dbReference type="CDD" id="cd03699">
    <property type="entry name" value="EF4_II"/>
    <property type="match status" value="1"/>
</dbReference>
<keyword evidence="7 13" id="KW-0342">GTP-binding</keyword>
<keyword evidence="4 13" id="KW-0547">Nucleotide-binding</keyword>
<dbReference type="InterPro" id="IPR035647">
    <property type="entry name" value="EFG_III/V"/>
</dbReference>
<dbReference type="HOGENOM" id="CLU_009995_3_3_0"/>
<evidence type="ECO:0000256" key="9">
    <source>
        <dbReference type="ARBA" id="ARBA00050293"/>
    </source>
</evidence>
<dbReference type="SUPFAM" id="SSF52540">
    <property type="entry name" value="P-loop containing nucleoside triphosphate hydrolases"/>
    <property type="match status" value="1"/>
</dbReference>
<dbReference type="FunFam" id="3.40.50.300:FF:000078">
    <property type="entry name" value="Elongation factor 4"/>
    <property type="match status" value="1"/>
</dbReference>
<evidence type="ECO:0000256" key="1">
    <source>
        <dbReference type="ARBA" id="ARBA00005454"/>
    </source>
</evidence>
<protein>
    <recommendedName>
        <fullName evidence="12 13">Elongation factor 4</fullName>
        <shortName evidence="13">EF-4</shortName>
        <ecNumber evidence="12 13">3.6.5.n1</ecNumber>
    </recommendedName>
    <alternativeName>
        <fullName evidence="13">Ribosomal back-translocase LepA</fullName>
    </alternativeName>
</protein>
<dbReference type="GO" id="GO:0003924">
    <property type="term" value="F:GTPase activity"/>
    <property type="evidence" value="ECO:0007669"/>
    <property type="project" value="UniProtKB-UniRule"/>
</dbReference>
<evidence type="ECO:0000313" key="16">
    <source>
        <dbReference type="Proteomes" id="UP000019433"/>
    </source>
</evidence>
<dbReference type="CDD" id="cd16260">
    <property type="entry name" value="EF4_III"/>
    <property type="match status" value="1"/>
</dbReference>
<dbReference type="EMBL" id="CP006571">
    <property type="protein sequence ID" value="AHK63108.1"/>
    <property type="molecule type" value="Genomic_DNA"/>
</dbReference>
<dbReference type="InterPro" id="IPR000640">
    <property type="entry name" value="EFG_V-like"/>
</dbReference>
<dbReference type="NCBIfam" id="TIGR01393">
    <property type="entry name" value="lepA"/>
    <property type="match status" value="1"/>
</dbReference>
<evidence type="ECO:0000259" key="14">
    <source>
        <dbReference type="PROSITE" id="PS51722"/>
    </source>
</evidence>
<keyword evidence="15" id="KW-0251">Elongation factor</keyword>
<comment type="catalytic activity">
    <reaction evidence="9 13">
        <text>GTP + H2O = GDP + phosphate + H(+)</text>
        <dbReference type="Rhea" id="RHEA:19669"/>
        <dbReference type="ChEBI" id="CHEBI:15377"/>
        <dbReference type="ChEBI" id="CHEBI:15378"/>
        <dbReference type="ChEBI" id="CHEBI:37565"/>
        <dbReference type="ChEBI" id="CHEBI:43474"/>
        <dbReference type="ChEBI" id="CHEBI:58189"/>
        <dbReference type="EC" id="3.6.5.n1"/>
    </reaction>
</comment>
<accession>W8JQI4</accession>
<dbReference type="InterPro" id="IPR009000">
    <property type="entry name" value="Transl_B-barrel_sf"/>
</dbReference>
<dbReference type="Pfam" id="PF00679">
    <property type="entry name" value="EFG_C"/>
    <property type="match status" value="1"/>
</dbReference>
<dbReference type="PANTHER" id="PTHR43512">
    <property type="entry name" value="TRANSLATION FACTOR GUF1-RELATED"/>
    <property type="match status" value="1"/>
</dbReference>
<evidence type="ECO:0000256" key="6">
    <source>
        <dbReference type="ARBA" id="ARBA00022917"/>
    </source>
</evidence>
<dbReference type="EC" id="3.6.5.n1" evidence="12 13"/>
<dbReference type="InterPro" id="IPR000795">
    <property type="entry name" value="T_Tr_GTP-bd_dom"/>
</dbReference>
<dbReference type="CDD" id="cd01890">
    <property type="entry name" value="LepA"/>
    <property type="match status" value="1"/>
</dbReference>
<evidence type="ECO:0000256" key="7">
    <source>
        <dbReference type="ARBA" id="ARBA00023134"/>
    </source>
</evidence>
<dbReference type="Pfam" id="PF00009">
    <property type="entry name" value="GTP_EFTU"/>
    <property type="match status" value="1"/>
</dbReference>
<dbReference type="SUPFAM" id="SSF54980">
    <property type="entry name" value="EF-G C-terminal domain-like"/>
    <property type="match status" value="2"/>
</dbReference>
<dbReference type="InterPro" id="IPR006297">
    <property type="entry name" value="EF-4"/>
</dbReference>
<evidence type="ECO:0000256" key="4">
    <source>
        <dbReference type="ARBA" id="ARBA00022741"/>
    </source>
</evidence>
<name>W8JQI4_9CHLA</name>
<comment type="similarity">
    <text evidence="11">Belongs to the GTP-binding elongation factor family. LepA subfamily.</text>
</comment>
<dbReference type="NCBIfam" id="TIGR00231">
    <property type="entry name" value="small_GTP"/>
    <property type="match status" value="1"/>
</dbReference>
<proteinExistence type="inferred from homology"/>
<evidence type="ECO:0000256" key="12">
    <source>
        <dbReference type="ARBA" id="ARBA00066744"/>
    </source>
</evidence>
<sequence>MNIQIQKNTPHLSIARRLTTNYSQSNIFFRVIPQNESHTLKNYKLENIRNFSIIAHIDHGKSTIADRLLELTSTVEQREMRAQLLDSMDLERERGITIKAHPVTMTYMYNGEMYELNLIDTPGHVDFSYEVSRSLAACEGALLIVDAAQGVQAQSLANVYLALERNLEIIPILNKIDLPAADPEGTCKQIEDYIGLDTTNAICCSAKTGQGISEILEAIIELIPPPQPPEESQLKALIFDSHYDSYVGIMVYVRVMSGEIKKGDRITFMATKGSTFEVLGVGAFLPEATLIEGSLKAGQVGYFIANLKKVKDVKIGDTVTTVKHPAKAPLEGFKEINPVVFAGIYPIDSSEFDTLKDALSRLQLNDSALTIEQESSHSLGFGFRCGFLGLLHLEIIFERITREFDLDIIATAPSVIYKVVLKNGKTLFIDNPTAYPDPATIEHLEEPWVHVNIITPQEYLSSIMTLCLDKRGICLKTEMLDQHRLVLSYDLPLNEIVSDFNDKLKSVTKGYGSFDYRLGDYRKGSIIKLEILINEEPVDAFSCLVHKDKAEARGRNICEKLVDVIPQQLFKIPIQAAINKKVIARETIRALSKNVTAKCYGGDITRKRKLWEKQKKGKKRMKEFGKVSIPNTAFIEVLKID</sequence>
<dbReference type="PATRIC" id="fig|1229831.3.peg.244"/>
<reference evidence="15 16" key="1">
    <citation type="journal article" date="2014" name="Syst. Appl. Microbiol.">
        <title>Evidence for the existence of two new members of the family Chlamydiaceae and proposal of Chlamydia avium sp. nov. and Chlamydia gallinacea sp. nov.</title>
        <authorList>
            <person name="Sachse K."/>
            <person name="Laroucau K."/>
            <person name="Riege K."/>
            <person name="Wehner S."/>
            <person name="Dilcher M."/>
            <person name="Creasy H.H."/>
            <person name="Weidmann M."/>
            <person name="Myers G."/>
            <person name="Vorimore F."/>
            <person name="Vicari N."/>
            <person name="Magnino S."/>
            <person name="Liebler-Tenorio E."/>
            <person name="Ruettger A."/>
            <person name="Bavoil P.M."/>
            <person name="Hufert F.T."/>
            <person name="Rossello-Mora R."/>
            <person name="Marz M."/>
        </authorList>
    </citation>
    <scope>NUCLEOTIDE SEQUENCE [LARGE SCALE GENOMIC DNA]</scope>
    <source>
        <strain evidence="15 16">10DC88</strain>
    </source>
</reference>
<dbReference type="Gene3D" id="3.30.70.2570">
    <property type="entry name" value="Elongation factor 4, C-terminal domain"/>
    <property type="match status" value="1"/>
</dbReference>
<feature type="binding site" evidence="13">
    <location>
        <begin position="174"/>
        <end position="177"/>
    </location>
    <ligand>
        <name>GTP</name>
        <dbReference type="ChEBI" id="CHEBI:37565"/>
    </ligand>
</feature>
<comment type="subcellular location">
    <subcellularLocation>
        <location evidence="13">Cell membrane</location>
        <topology evidence="13">Peripheral membrane protein</topology>
        <orientation evidence="13">Cytoplasmic side</orientation>
    </subcellularLocation>
</comment>
<dbReference type="Gene3D" id="3.40.50.300">
    <property type="entry name" value="P-loop containing nucleotide triphosphate hydrolases"/>
    <property type="match status" value="1"/>
</dbReference>
<gene>
    <name evidence="13 15" type="primary">lepA</name>
    <name evidence="15" type="ORF">M832_02410</name>
</gene>
<keyword evidence="8 13" id="KW-0472">Membrane</keyword>
<evidence type="ECO:0000256" key="2">
    <source>
        <dbReference type="ARBA" id="ARBA00022475"/>
    </source>
</evidence>
<evidence type="ECO:0000313" key="15">
    <source>
        <dbReference type="EMBL" id="AHK63108.1"/>
    </source>
</evidence>
<dbReference type="InterPro" id="IPR027417">
    <property type="entry name" value="P-loop_NTPase"/>
</dbReference>
<dbReference type="InterPro" id="IPR013842">
    <property type="entry name" value="LepA_CTD"/>
</dbReference>
<dbReference type="PRINTS" id="PR00315">
    <property type="entry name" value="ELONGATNFCT"/>
</dbReference>
<dbReference type="Pfam" id="PF03144">
    <property type="entry name" value="GTP_EFTU_D2"/>
    <property type="match status" value="1"/>
</dbReference>
<keyword evidence="3" id="KW-0997">Cell inner membrane</keyword>
<dbReference type="Proteomes" id="UP000019433">
    <property type="component" value="Chromosome"/>
</dbReference>
<dbReference type="GO" id="GO:0043022">
    <property type="term" value="F:ribosome binding"/>
    <property type="evidence" value="ECO:0007669"/>
    <property type="project" value="UniProtKB-UniRule"/>
</dbReference>
<evidence type="ECO:0000256" key="3">
    <source>
        <dbReference type="ARBA" id="ARBA00022519"/>
    </source>
</evidence>
<dbReference type="KEGG" id="cav:M832_02410"/>
<dbReference type="InterPro" id="IPR035654">
    <property type="entry name" value="LepA_IV"/>
</dbReference>
<dbReference type="STRING" id="1229831.M832_02410"/>
<keyword evidence="6 13" id="KW-0648">Protein biosynthesis</keyword>
<dbReference type="GO" id="GO:0045727">
    <property type="term" value="P:positive regulation of translation"/>
    <property type="evidence" value="ECO:0007669"/>
    <property type="project" value="UniProtKB-UniRule"/>
</dbReference>
<dbReference type="PROSITE" id="PS51722">
    <property type="entry name" value="G_TR_2"/>
    <property type="match status" value="1"/>
</dbReference>
<dbReference type="PANTHER" id="PTHR43512:SF4">
    <property type="entry name" value="TRANSLATION FACTOR GUF1 HOMOLOG, CHLOROPLASTIC"/>
    <property type="match status" value="1"/>
</dbReference>
<dbReference type="InterPro" id="IPR038363">
    <property type="entry name" value="LepA_C_sf"/>
</dbReference>
<dbReference type="GO" id="GO:0005886">
    <property type="term" value="C:plasma membrane"/>
    <property type="evidence" value="ECO:0007669"/>
    <property type="project" value="UniProtKB-SubCell"/>
</dbReference>
<dbReference type="eggNOG" id="COG0481">
    <property type="taxonomic scope" value="Bacteria"/>
</dbReference>
<dbReference type="HAMAP" id="MF_00071">
    <property type="entry name" value="LepA"/>
    <property type="match status" value="1"/>
</dbReference>
<organism evidence="15 16">
    <name type="scientific">Chlamydia avium 10DC88</name>
    <dbReference type="NCBI Taxonomy" id="1229831"/>
    <lineage>
        <taxon>Bacteria</taxon>
        <taxon>Pseudomonadati</taxon>
        <taxon>Chlamydiota</taxon>
        <taxon>Chlamydiia</taxon>
        <taxon>Chlamydiales</taxon>
        <taxon>Chlamydiaceae</taxon>
        <taxon>Chlamydia/Chlamydophila group</taxon>
        <taxon>Chlamydia</taxon>
    </lineage>
</organism>
<feature type="domain" description="Tr-type G" evidence="14">
    <location>
        <begin position="46"/>
        <end position="227"/>
    </location>
</feature>
<dbReference type="CDD" id="cd03709">
    <property type="entry name" value="lepA_C"/>
    <property type="match status" value="1"/>
</dbReference>
<evidence type="ECO:0000256" key="10">
    <source>
        <dbReference type="ARBA" id="ARBA00057626"/>
    </source>
</evidence>
<dbReference type="InterPro" id="IPR004161">
    <property type="entry name" value="EFTu-like_2"/>
</dbReference>
<dbReference type="GO" id="GO:0005525">
    <property type="term" value="F:GTP binding"/>
    <property type="evidence" value="ECO:0007669"/>
    <property type="project" value="UniProtKB-UniRule"/>
</dbReference>
<dbReference type="GO" id="GO:0003746">
    <property type="term" value="F:translation elongation factor activity"/>
    <property type="evidence" value="ECO:0007669"/>
    <property type="project" value="UniProtKB-UniRule"/>
</dbReference>
<feature type="binding site" evidence="13">
    <location>
        <begin position="58"/>
        <end position="63"/>
    </location>
    <ligand>
        <name>GTP</name>
        <dbReference type="ChEBI" id="CHEBI:37565"/>
    </ligand>
</feature>
<dbReference type="Pfam" id="PF06421">
    <property type="entry name" value="LepA_C"/>
    <property type="match status" value="1"/>
</dbReference>
<comment type="similarity">
    <text evidence="1 13">Belongs to the TRAFAC class translation factor GTPase superfamily. Classic translation factor GTPase family. LepA subfamily.</text>
</comment>
<dbReference type="FunFam" id="3.30.70.240:FF:000007">
    <property type="entry name" value="Translation factor GUF1, mitochondrial"/>
    <property type="match status" value="1"/>
</dbReference>
<evidence type="ECO:0000256" key="5">
    <source>
        <dbReference type="ARBA" id="ARBA00022801"/>
    </source>
</evidence>
<dbReference type="AlphaFoldDB" id="W8JQI4"/>
<comment type="function">
    <text evidence="10 13">Required for accurate and efficient protein synthesis under certain stress conditions. May act as a fidelity factor of the translation reaction, by catalyzing a one-codon backward translocation of tRNAs on improperly translocated ribosomes. Back-translocation proceeds from a post-translocation (POST) complex to a pre-translocation (PRE) complex, thus giving elongation factor G a second chance to translocate the tRNAs correctly. Binds to ribosomes in a GTP-dependent manner.</text>
</comment>
<dbReference type="Gene3D" id="3.30.70.240">
    <property type="match status" value="1"/>
</dbReference>
<keyword evidence="2 13" id="KW-1003">Cell membrane</keyword>
<dbReference type="SUPFAM" id="SSF50447">
    <property type="entry name" value="Translation proteins"/>
    <property type="match status" value="1"/>
</dbReference>
<evidence type="ECO:0000256" key="8">
    <source>
        <dbReference type="ARBA" id="ARBA00023136"/>
    </source>
</evidence>
<evidence type="ECO:0000256" key="13">
    <source>
        <dbReference type="HAMAP-Rule" id="MF_00071"/>
    </source>
</evidence>
<dbReference type="InterPro" id="IPR005225">
    <property type="entry name" value="Small_GTP-bd"/>
</dbReference>
<dbReference type="Gene3D" id="3.30.70.870">
    <property type="entry name" value="Elongation Factor G (Translational Gtpase), domain 3"/>
    <property type="match status" value="1"/>
</dbReference>
<evidence type="ECO:0000256" key="11">
    <source>
        <dbReference type="ARBA" id="ARBA00061052"/>
    </source>
</evidence>
<dbReference type="FunFam" id="3.30.70.2570:FF:000001">
    <property type="entry name" value="Translation factor GUF1, mitochondrial"/>
    <property type="match status" value="1"/>
</dbReference>
<dbReference type="Gene3D" id="2.40.30.10">
    <property type="entry name" value="Translation factors"/>
    <property type="match status" value="1"/>
</dbReference>
<dbReference type="FunFam" id="3.30.70.870:FF:000004">
    <property type="entry name" value="Translation factor GUF1, mitochondrial"/>
    <property type="match status" value="1"/>
</dbReference>